<name>A0A1X7VR83_AMPQE</name>
<dbReference type="InParanoid" id="A0A1X7VR83"/>
<evidence type="ECO:0000256" key="1">
    <source>
        <dbReference type="SAM" id="MobiDB-lite"/>
    </source>
</evidence>
<evidence type="ECO:0000313" key="2">
    <source>
        <dbReference type="EnsemblMetazoa" id="Aqu2.1.42409_001"/>
    </source>
</evidence>
<dbReference type="EnsemblMetazoa" id="Aqu2.1.42409_001">
    <property type="protein sequence ID" value="Aqu2.1.42409_001"/>
    <property type="gene ID" value="Aqu2.1.42409"/>
</dbReference>
<feature type="region of interest" description="Disordered" evidence="1">
    <location>
        <begin position="1"/>
        <end position="56"/>
    </location>
</feature>
<dbReference type="AlphaFoldDB" id="A0A1X7VR83"/>
<protein>
    <submittedName>
        <fullName evidence="2">Uncharacterized protein</fullName>
    </submittedName>
</protein>
<reference evidence="2" key="1">
    <citation type="submission" date="2017-05" db="UniProtKB">
        <authorList>
            <consortium name="EnsemblMetazoa"/>
        </authorList>
    </citation>
    <scope>IDENTIFICATION</scope>
</reference>
<feature type="compositionally biased region" description="Low complexity" evidence="1">
    <location>
        <begin position="30"/>
        <end position="42"/>
    </location>
</feature>
<proteinExistence type="predicted"/>
<feature type="compositionally biased region" description="Basic and acidic residues" evidence="1">
    <location>
        <begin position="7"/>
        <end position="27"/>
    </location>
</feature>
<organism evidence="2">
    <name type="scientific">Amphimedon queenslandica</name>
    <name type="common">Sponge</name>
    <dbReference type="NCBI Taxonomy" id="400682"/>
    <lineage>
        <taxon>Eukaryota</taxon>
        <taxon>Metazoa</taxon>
        <taxon>Porifera</taxon>
        <taxon>Demospongiae</taxon>
        <taxon>Heteroscleromorpha</taxon>
        <taxon>Haplosclerida</taxon>
        <taxon>Niphatidae</taxon>
        <taxon>Amphimedon</taxon>
    </lineage>
</organism>
<accession>A0A1X7VR83</accession>
<sequence>MPPPNIAHDKRSRPSDNKDYSCPKKPPDVNNSGNNNNDGNNNTQGADFLVDEAKTGPRPLTTNCYDPTITWSNWVYNAVGMDWPRGTC</sequence>